<dbReference type="Gramene" id="Kaladp0011s0138.1.v1.1">
    <property type="protein sequence ID" value="Kaladp0011s0138.1.v1.1"/>
    <property type="gene ID" value="Kaladp0011s0138.v1.1"/>
</dbReference>
<proteinExistence type="predicted"/>
<dbReference type="Proteomes" id="UP000594263">
    <property type="component" value="Unplaced"/>
</dbReference>
<evidence type="ECO:0000313" key="2">
    <source>
        <dbReference type="Proteomes" id="UP000594263"/>
    </source>
</evidence>
<organism evidence="1 2">
    <name type="scientific">Kalanchoe fedtschenkoi</name>
    <name type="common">Lavender scallops</name>
    <name type="synonym">South American air plant</name>
    <dbReference type="NCBI Taxonomy" id="63787"/>
    <lineage>
        <taxon>Eukaryota</taxon>
        <taxon>Viridiplantae</taxon>
        <taxon>Streptophyta</taxon>
        <taxon>Embryophyta</taxon>
        <taxon>Tracheophyta</taxon>
        <taxon>Spermatophyta</taxon>
        <taxon>Magnoliopsida</taxon>
        <taxon>eudicotyledons</taxon>
        <taxon>Gunneridae</taxon>
        <taxon>Pentapetalae</taxon>
        <taxon>Saxifragales</taxon>
        <taxon>Crassulaceae</taxon>
        <taxon>Kalanchoe</taxon>
    </lineage>
</organism>
<keyword evidence="2" id="KW-1185">Reference proteome</keyword>
<reference evidence="1" key="1">
    <citation type="submission" date="2021-01" db="UniProtKB">
        <authorList>
            <consortium name="EnsemblPlants"/>
        </authorList>
    </citation>
    <scope>IDENTIFICATION</scope>
</reference>
<dbReference type="AlphaFoldDB" id="A0A7N0SWU9"/>
<name>A0A7N0SWU9_KALFE</name>
<protein>
    <submittedName>
        <fullName evidence="1">Uncharacterized protein</fullName>
    </submittedName>
</protein>
<evidence type="ECO:0000313" key="1">
    <source>
        <dbReference type="EnsemblPlants" id="Kaladp0011s0138.1.v1.1"/>
    </source>
</evidence>
<sequence>MDALWIELRPHSWRKHQVSFPSNFRCTEALGTPIVSDHTAQVDEESSSCKPYKLCRPEGIDFQKGSVLSKVPRYHYCSISNLVLSQYCQVPSGSAAQLDGNTPGLPLVHGDDAVPHEDQMEMDSHVFLCMCTYTKNIQLSNIGEG</sequence>
<dbReference type="EnsemblPlants" id="Kaladp0011s0138.1.v1.1">
    <property type="protein sequence ID" value="Kaladp0011s0138.1.v1.1"/>
    <property type="gene ID" value="Kaladp0011s0138.v1.1"/>
</dbReference>
<accession>A0A7N0SWU9</accession>